<dbReference type="Pfam" id="PF00578">
    <property type="entry name" value="AhpC-TSA"/>
    <property type="match status" value="1"/>
</dbReference>
<dbReference type="SUPFAM" id="SSF52833">
    <property type="entry name" value="Thioredoxin-like"/>
    <property type="match status" value="1"/>
</dbReference>
<dbReference type="Gene3D" id="3.40.30.10">
    <property type="entry name" value="Glutaredoxin"/>
    <property type="match status" value="1"/>
</dbReference>
<dbReference type="Proteomes" id="UP001168552">
    <property type="component" value="Unassembled WGS sequence"/>
</dbReference>
<feature type="domain" description="Thioredoxin" evidence="1">
    <location>
        <begin position="3"/>
        <end position="181"/>
    </location>
</feature>
<comment type="caution">
    <text evidence="2">The sequence shown here is derived from an EMBL/GenBank/DDBJ whole genome shotgun (WGS) entry which is preliminary data.</text>
</comment>
<evidence type="ECO:0000259" key="1">
    <source>
        <dbReference type="PROSITE" id="PS51352"/>
    </source>
</evidence>
<evidence type="ECO:0000313" key="2">
    <source>
        <dbReference type="EMBL" id="MDN4165883.1"/>
    </source>
</evidence>
<keyword evidence="3" id="KW-1185">Reference proteome</keyword>
<dbReference type="PROSITE" id="PS51352">
    <property type="entry name" value="THIOREDOXIN_2"/>
    <property type="match status" value="1"/>
</dbReference>
<gene>
    <name evidence="2" type="ORF">QWY31_10230</name>
</gene>
<dbReference type="PANTHER" id="PTHR42852:SF13">
    <property type="entry name" value="PROTEIN DIPZ"/>
    <property type="match status" value="1"/>
</dbReference>
<reference evidence="2" key="1">
    <citation type="submission" date="2023-06" db="EMBL/GenBank/DDBJ databases">
        <title>Cytophagales bacterium Strain LB-30, isolated from soil.</title>
        <authorList>
            <person name="Liu B."/>
        </authorList>
    </citation>
    <scope>NUCLEOTIDE SEQUENCE</scope>
    <source>
        <strain evidence="2">LB-30</strain>
    </source>
</reference>
<dbReference type="InterPro" id="IPR036249">
    <property type="entry name" value="Thioredoxin-like_sf"/>
</dbReference>
<protein>
    <submittedName>
        <fullName evidence="2">Redoxin domain-containing protein</fullName>
    </submittedName>
</protein>
<evidence type="ECO:0000313" key="3">
    <source>
        <dbReference type="Proteomes" id="UP001168552"/>
    </source>
</evidence>
<dbReference type="InterPro" id="IPR050553">
    <property type="entry name" value="Thioredoxin_ResA/DsbE_sf"/>
</dbReference>
<sequence length="184" mass="20867">MKRKAGQEAPDFTVTVINNHSITLSDYRGSKVLLGFFRNVNCPFCNLRVHELTKLRERLEANNLKMILFFESSAKHLQRSSFHQEVSPIPLIGDPEKKIYTLYGVEASLLKMASTFFKAGAMEDMKRGKALPLPTEKDKDATQSLIPADFLIDEKGIIVSAHYGSDMRDHISIKEIMEFAGLRY</sequence>
<dbReference type="PANTHER" id="PTHR42852">
    <property type="entry name" value="THIOL:DISULFIDE INTERCHANGE PROTEIN DSBE"/>
    <property type="match status" value="1"/>
</dbReference>
<dbReference type="RefSeq" id="WP_320004414.1">
    <property type="nucleotide sequence ID" value="NZ_JAUHJS010000004.1"/>
</dbReference>
<accession>A0ABT8F5Y6</accession>
<dbReference type="InterPro" id="IPR013766">
    <property type="entry name" value="Thioredoxin_domain"/>
</dbReference>
<proteinExistence type="predicted"/>
<name>A0ABT8F5Y6_9BACT</name>
<dbReference type="InterPro" id="IPR000866">
    <property type="entry name" value="AhpC/TSA"/>
</dbReference>
<dbReference type="EMBL" id="JAUHJS010000004">
    <property type="protein sequence ID" value="MDN4165883.1"/>
    <property type="molecule type" value="Genomic_DNA"/>
</dbReference>
<organism evidence="2 3">
    <name type="scientific">Shiella aurantiaca</name>
    <dbReference type="NCBI Taxonomy" id="3058365"/>
    <lineage>
        <taxon>Bacteria</taxon>
        <taxon>Pseudomonadati</taxon>
        <taxon>Bacteroidota</taxon>
        <taxon>Cytophagia</taxon>
        <taxon>Cytophagales</taxon>
        <taxon>Shiellaceae</taxon>
        <taxon>Shiella</taxon>
    </lineage>
</organism>